<feature type="domain" description="DUF427" evidence="1">
    <location>
        <begin position="17"/>
        <end position="101"/>
    </location>
</feature>
<dbReference type="KEGG" id="phr:C6569_04870"/>
<dbReference type="Gene3D" id="2.170.150.40">
    <property type="entry name" value="Domain of unknown function (DUF427)"/>
    <property type="match status" value="1"/>
</dbReference>
<dbReference type="RefSeq" id="WP_106747777.1">
    <property type="nucleotide sequence ID" value="NZ_CP027668.1"/>
</dbReference>
<dbReference type="OrthoDB" id="9815163at2"/>
<dbReference type="Proteomes" id="UP000237889">
    <property type="component" value="Chromosome"/>
</dbReference>
<name>A0A2S0N8V6_9HYPH</name>
<sequence>MAATDIQGGVRTFDGSVHVRFLDTMLASTNGAAVMEDAEKGPLYLIPFDDVYFDYLSRTDAMVDYPARGRMGVWRVSAAGRAEDAVMWTLDEPAPDLARFGRCAIFDGTKVAIEVVPADGTVV</sequence>
<evidence type="ECO:0000259" key="1">
    <source>
        <dbReference type="Pfam" id="PF04248"/>
    </source>
</evidence>
<dbReference type="EMBL" id="CP027668">
    <property type="protein sequence ID" value="AVO44447.1"/>
    <property type="molecule type" value="Genomic_DNA"/>
</dbReference>
<dbReference type="Pfam" id="PF04248">
    <property type="entry name" value="NTP_transf_9"/>
    <property type="match status" value="1"/>
</dbReference>
<dbReference type="AlphaFoldDB" id="A0A2S0N8V6"/>
<organism evidence="2 3">
    <name type="scientific">Phreatobacter cathodiphilus</name>
    <dbReference type="NCBI Taxonomy" id="1868589"/>
    <lineage>
        <taxon>Bacteria</taxon>
        <taxon>Pseudomonadati</taxon>
        <taxon>Pseudomonadota</taxon>
        <taxon>Alphaproteobacteria</taxon>
        <taxon>Hyphomicrobiales</taxon>
        <taxon>Phreatobacteraceae</taxon>
        <taxon>Phreatobacter</taxon>
    </lineage>
</organism>
<gene>
    <name evidence="2" type="ORF">C6569_04870</name>
</gene>
<proteinExistence type="predicted"/>
<dbReference type="InterPro" id="IPR038694">
    <property type="entry name" value="DUF427_sf"/>
</dbReference>
<evidence type="ECO:0000313" key="3">
    <source>
        <dbReference type="Proteomes" id="UP000237889"/>
    </source>
</evidence>
<accession>A0A2S0N8V6</accession>
<evidence type="ECO:0000313" key="2">
    <source>
        <dbReference type="EMBL" id="AVO44447.1"/>
    </source>
</evidence>
<protein>
    <recommendedName>
        <fullName evidence="1">DUF427 domain-containing protein</fullName>
    </recommendedName>
</protein>
<dbReference type="InterPro" id="IPR007361">
    <property type="entry name" value="DUF427"/>
</dbReference>
<keyword evidence="3" id="KW-1185">Reference proteome</keyword>
<reference evidence="2 3" key="1">
    <citation type="submission" date="2018-03" db="EMBL/GenBank/DDBJ databases">
        <title>Genome sequencing of Phreatobacter sp.</title>
        <authorList>
            <person name="Kim S.-J."/>
            <person name="Heo J."/>
            <person name="Kwon S.-W."/>
        </authorList>
    </citation>
    <scope>NUCLEOTIDE SEQUENCE [LARGE SCALE GENOMIC DNA]</scope>
    <source>
        <strain evidence="2 3">S-12</strain>
    </source>
</reference>